<reference evidence="1 2" key="1">
    <citation type="journal article" date="2020" name="G3 (Bethesda)">
        <title>Genetic Underpinnings of Host Manipulation by Ophiocordyceps as Revealed by Comparative Transcriptomics.</title>
        <authorList>
            <person name="Will I."/>
            <person name="Das B."/>
            <person name="Trinh T."/>
            <person name="Brachmann A."/>
            <person name="Ohm R.A."/>
            <person name="de Bekker C."/>
        </authorList>
    </citation>
    <scope>NUCLEOTIDE SEQUENCE [LARGE SCALE GENOMIC DNA]</scope>
    <source>
        <strain evidence="1 2">EC05</strain>
    </source>
</reference>
<name>A0A8H4Q2C9_9HYPO</name>
<gene>
    <name evidence="1" type="ORF">GQ602_006000</name>
</gene>
<protein>
    <submittedName>
        <fullName evidence="1">Uncharacterized protein</fullName>
    </submittedName>
</protein>
<evidence type="ECO:0000313" key="1">
    <source>
        <dbReference type="EMBL" id="KAF4582856.1"/>
    </source>
</evidence>
<dbReference type="OrthoDB" id="4905991at2759"/>
<keyword evidence="2" id="KW-1185">Reference proteome</keyword>
<sequence>MDRGYLGPTTHLVDTLRRWQAYYNNMELHEAYQQFAKPSLGEVDPWKIVRYSWESRGELCYYGSPPASVDNLSPRPAALLTFFFSDPRNIRDAYLKIMAQDWKMTSDVVCSGTESSDRKRQASTIANWMAPFYWNKHLSDHYSQSHRAQFSADPFLQAVLTGWRSGKYRCPGGCGGATEQGRVQVYQPDNSYNYIAFIHLFFEHEIKGRLCVILRPTAAQLEAENVYIASYDSAEVFAQQ</sequence>
<dbReference type="Proteomes" id="UP000562929">
    <property type="component" value="Unassembled WGS sequence"/>
</dbReference>
<accession>A0A8H4Q2C9</accession>
<organism evidence="1 2">
    <name type="scientific">Ophiocordyceps camponoti-floridani</name>
    <dbReference type="NCBI Taxonomy" id="2030778"/>
    <lineage>
        <taxon>Eukaryota</taxon>
        <taxon>Fungi</taxon>
        <taxon>Dikarya</taxon>
        <taxon>Ascomycota</taxon>
        <taxon>Pezizomycotina</taxon>
        <taxon>Sordariomycetes</taxon>
        <taxon>Hypocreomycetidae</taxon>
        <taxon>Hypocreales</taxon>
        <taxon>Ophiocordycipitaceae</taxon>
        <taxon>Ophiocordyceps</taxon>
    </lineage>
</organism>
<proteinExistence type="predicted"/>
<comment type="caution">
    <text evidence="1">The sequence shown here is derived from an EMBL/GenBank/DDBJ whole genome shotgun (WGS) entry which is preliminary data.</text>
</comment>
<dbReference type="AlphaFoldDB" id="A0A8H4Q2C9"/>
<dbReference type="EMBL" id="JAACLJ010000007">
    <property type="protein sequence ID" value="KAF4582856.1"/>
    <property type="molecule type" value="Genomic_DNA"/>
</dbReference>
<evidence type="ECO:0000313" key="2">
    <source>
        <dbReference type="Proteomes" id="UP000562929"/>
    </source>
</evidence>